<proteinExistence type="predicted"/>
<keyword evidence="2" id="KW-1185">Reference proteome</keyword>
<name>A0AAJ7UK48_PETMA</name>
<evidence type="ECO:0000256" key="1">
    <source>
        <dbReference type="SAM" id="Phobius"/>
    </source>
</evidence>
<evidence type="ECO:0000313" key="2">
    <source>
        <dbReference type="Proteomes" id="UP001318040"/>
    </source>
</evidence>
<dbReference type="KEGG" id="pmrn:116957947"/>
<protein>
    <submittedName>
        <fullName evidence="3 4">Uncharacterized protein LOC116957947</fullName>
    </submittedName>
</protein>
<keyword evidence="1" id="KW-0812">Transmembrane</keyword>
<dbReference type="RefSeq" id="XP_032836297.1">
    <property type="nucleotide sequence ID" value="XM_032980406.1"/>
</dbReference>
<evidence type="ECO:0000313" key="3">
    <source>
        <dbReference type="RefSeq" id="XP_032836296.1"/>
    </source>
</evidence>
<organism evidence="2 4">
    <name type="scientific">Petromyzon marinus</name>
    <name type="common">Sea lamprey</name>
    <dbReference type="NCBI Taxonomy" id="7757"/>
    <lineage>
        <taxon>Eukaryota</taxon>
        <taxon>Metazoa</taxon>
        <taxon>Chordata</taxon>
        <taxon>Craniata</taxon>
        <taxon>Vertebrata</taxon>
        <taxon>Cyclostomata</taxon>
        <taxon>Hyperoartia</taxon>
        <taxon>Petromyzontiformes</taxon>
        <taxon>Petromyzontidae</taxon>
        <taxon>Petromyzon</taxon>
    </lineage>
</organism>
<dbReference type="AlphaFoldDB" id="A0AAJ7UK48"/>
<evidence type="ECO:0000313" key="4">
    <source>
        <dbReference type="RefSeq" id="XP_032836297.1"/>
    </source>
</evidence>
<keyword evidence="1" id="KW-1133">Transmembrane helix</keyword>
<feature type="transmembrane region" description="Helical" evidence="1">
    <location>
        <begin position="46"/>
        <end position="65"/>
    </location>
</feature>
<dbReference type="Proteomes" id="UP001318040">
    <property type="component" value="Chromosome 68"/>
</dbReference>
<accession>A0AAJ7UK48</accession>
<gene>
    <name evidence="3 4" type="primary">LOC116957947</name>
</gene>
<dbReference type="RefSeq" id="XP_032836296.1">
    <property type="nucleotide sequence ID" value="XM_032980405.1"/>
</dbReference>
<keyword evidence="1" id="KW-0472">Membrane</keyword>
<sequence>MLMLLLLLLQFCIKFVRFLFSLFVGNICKASHLIPKPPCPNPGTDSLAWTLVLLMIGLMVMTVFIQVMKRRHWKHALLTFEVQNAMLRQQNENLGRRRSKLHEENTTLRAGMEVTRQEFVAMQAETMLQERAMWQHEMLRQGNERLHLENVTLLRKKETLLQEIETLRLATAAATAVTNATPANTDTNAKEITATATATSTAINATNSTAMAKKKKSKFSWFKKHFH</sequence>
<reference evidence="3 4" key="1">
    <citation type="submission" date="2025-04" db="UniProtKB">
        <authorList>
            <consortium name="RefSeq"/>
        </authorList>
    </citation>
    <scope>IDENTIFICATION</scope>
    <source>
        <tissue evidence="3 4">Sperm</tissue>
    </source>
</reference>